<evidence type="ECO:0000256" key="1">
    <source>
        <dbReference type="ARBA" id="ARBA00010886"/>
    </source>
</evidence>
<feature type="region of interest" description="Disordered" evidence="8">
    <location>
        <begin position="283"/>
        <end position="307"/>
    </location>
</feature>
<dbReference type="GeneID" id="101257245"/>
<keyword evidence="11" id="KW-1185">Reference proteome</keyword>
<dbReference type="InterPro" id="IPR017441">
    <property type="entry name" value="Protein_kinase_ATP_BS"/>
</dbReference>
<evidence type="ECO:0000256" key="3">
    <source>
        <dbReference type="ARBA" id="ARBA00022679"/>
    </source>
</evidence>
<dbReference type="FunFam" id="3.30.200.20:FF:000097">
    <property type="entry name" value="Probable serine/threonine-protein kinase nek1"/>
    <property type="match status" value="1"/>
</dbReference>
<feature type="binding site" evidence="7">
    <location>
        <position position="44"/>
    </location>
    <ligand>
        <name>ATP</name>
        <dbReference type="ChEBI" id="CHEBI:30616"/>
    </ligand>
</feature>
<proteinExistence type="inferred from homology"/>
<dbReference type="SUPFAM" id="SSF56112">
    <property type="entry name" value="Protein kinase-like (PK-like)"/>
    <property type="match status" value="1"/>
</dbReference>
<organism evidence="10">
    <name type="scientific">Solanum lycopersicum</name>
    <name type="common">Tomato</name>
    <name type="synonym">Lycopersicon esculentum</name>
    <dbReference type="NCBI Taxonomy" id="4081"/>
    <lineage>
        <taxon>Eukaryota</taxon>
        <taxon>Viridiplantae</taxon>
        <taxon>Streptophyta</taxon>
        <taxon>Embryophyta</taxon>
        <taxon>Tracheophyta</taxon>
        <taxon>Spermatophyta</taxon>
        <taxon>Magnoliopsida</taxon>
        <taxon>eudicotyledons</taxon>
        <taxon>Gunneridae</taxon>
        <taxon>Pentapetalae</taxon>
        <taxon>asterids</taxon>
        <taxon>lamiids</taxon>
        <taxon>Solanales</taxon>
        <taxon>Solanaceae</taxon>
        <taxon>Solanoideae</taxon>
        <taxon>Solaneae</taxon>
        <taxon>Solanum</taxon>
        <taxon>Solanum subgen. Lycopersicon</taxon>
    </lineage>
</organism>
<evidence type="ECO:0000259" key="9">
    <source>
        <dbReference type="PROSITE" id="PS50011"/>
    </source>
</evidence>
<dbReference type="FunCoup" id="A0A3Q7FKN8">
    <property type="interactions" value="966"/>
</dbReference>
<dbReference type="PROSITE" id="PS50011">
    <property type="entry name" value="PROTEIN_KINASE_DOM"/>
    <property type="match status" value="1"/>
</dbReference>
<keyword evidence="2" id="KW-0723">Serine/threonine-protein kinase</keyword>
<dbReference type="PaxDb" id="4081-Solyc03g059250.2.1"/>
<dbReference type="GO" id="GO:0005524">
    <property type="term" value="F:ATP binding"/>
    <property type="evidence" value="ECO:0007669"/>
    <property type="project" value="UniProtKB-UniRule"/>
</dbReference>
<dbReference type="InterPro" id="IPR000719">
    <property type="entry name" value="Prot_kinase_dom"/>
</dbReference>
<dbReference type="Gene3D" id="3.30.200.20">
    <property type="entry name" value="Phosphorylase Kinase, domain 1"/>
    <property type="match status" value="1"/>
</dbReference>
<evidence type="ECO:0000256" key="5">
    <source>
        <dbReference type="ARBA" id="ARBA00022777"/>
    </source>
</evidence>
<feature type="domain" description="Protein kinase" evidence="9">
    <location>
        <begin position="15"/>
        <end position="273"/>
    </location>
</feature>
<protein>
    <recommendedName>
        <fullName evidence="9">Protein kinase domain-containing protein</fullName>
    </recommendedName>
</protein>
<dbReference type="AlphaFoldDB" id="A0A3Q7FKN8"/>
<dbReference type="GO" id="GO:0007017">
    <property type="term" value="P:microtubule-based process"/>
    <property type="evidence" value="ECO:0000318"/>
    <property type="project" value="GO_Central"/>
</dbReference>
<dbReference type="PROSITE" id="PS00107">
    <property type="entry name" value="PROTEIN_KINASE_ATP"/>
    <property type="match status" value="1"/>
</dbReference>
<dbReference type="OrthoDB" id="248923at2759"/>
<reference evidence="10" key="1">
    <citation type="journal article" date="2012" name="Nature">
        <title>The tomato genome sequence provides insights into fleshy fruit evolution.</title>
        <authorList>
            <consortium name="Tomato Genome Consortium"/>
        </authorList>
    </citation>
    <scope>NUCLEOTIDE SEQUENCE [LARGE SCALE GENOMIC DNA]</scope>
    <source>
        <strain evidence="10">cv. Heinz 1706</strain>
    </source>
</reference>
<dbReference type="Proteomes" id="UP000004994">
    <property type="component" value="Chromosome 3"/>
</dbReference>
<keyword evidence="4 7" id="KW-0547">Nucleotide-binding</keyword>
<dbReference type="InterPro" id="IPR008271">
    <property type="entry name" value="Ser/Thr_kinase_AS"/>
</dbReference>
<feature type="region of interest" description="Disordered" evidence="8">
    <location>
        <begin position="478"/>
        <end position="510"/>
    </location>
</feature>
<feature type="region of interest" description="Disordered" evidence="8">
    <location>
        <begin position="426"/>
        <end position="451"/>
    </location>
</feature>
<dbReference type="OMA" id="GNWICIV"/>
<dbReference type="PANTHER" id="PTHR43671:SF63">
    <property type="entry name" value="SERINE_THREONINE-PROTEIN KINASE NEK6 ISOFORM X1"/>
    <property type="match status" value="1"/>
</dbReference>
<dbReference type="GO" id="GO:0004674">
    <property type="term" value="F:protein serine/threonine kinase activity"/>
    <property type="evidence" value="ECO:0000318"/>
    <property type="project" value="GO_Central"/>
</dbReference>
<evidence type="ECO:0000313" key="11">
    <source>
        <dbReference type="Proteomes" id="UP000004994"/>
    </source>
</evidence>
<dbReference type="Gene3D" id="1.10.510.10">
    <property type="entry name" value="Transferase(Phosphotransferase) domain 1"/>
    <property type="match status" value="1"/>
</dbReference>
<dbReference type="STRING" id="4081.A0A3Q7FKN8"/>
<evidence type="ECO:0000256" key="7">
    <source>
        <dbReference type="PROSITE-ProRule" id="PRU10141"/>
    </source>
</evidence>
<evidence type="ECO:0000256" key="2">
    <source>
        <dbReference type="ARBA" id="ARBA00022527"/>
    </source>
</evidence>
<dbReference type="KEGG" id="sly:101257245"/>
<dbReference type="CDD" id="cd08215">
    <property type="entry name" value="STKc_Nek"/>
    <property type="match status" value="1"/>
</dbReference>
<dbReference type="InParanoid" id="A0A3Q7FKN8"/>
<dbReference type="InterPro" id="IPR011009">
    <property type="entry name" value="Kinase-like_dom_sf"/>
</dbReference>
<evidence type="ECO:0000256" key="6">
    <source>
        <dbReference type="ARBA" id="ARBA00022840"/>
    </source>
</evidence>
<dbReference type="PANTHER" id="PTHR43671">
    <property type="entry name" value="SERINE/THREONINE-PROTEIN KINASE NEK"/>
    <property type="match status" value="1"/>
</dbReference>
<evidence type="ECO:0000256" key="4">
    <source>
        <dbReference type="ARBA" id="ARBA00022741"/>
    </source>
</evidence>
<dbReference type="PROSITE" id="PS00108">
    <property type="entry name" value="PROTEIN_KINASE_ST"/>
    <property type="match status" value="1"/>
</dbReference>
<accession>A0A3Q7FKN8</accession>
<reference evidence="10" key="2">
    <citation type="submission" date="2019-01" db="UniProtKB">
        <authorList>
            <consortium name="EnsemblPlants"/>
        </authorList>
    </citation>
    <scope>IDENTIFICATION</scope>
    <source>
        <strain evidence="10">cv. Heinz 1706</strain>
    </source>
</reference>
<sequence>MEIQNGSSKSKIDDYQVVEQIGRGAFGTAFLVMNTTDNKKYVLKKIPLAKQRDKFKRTALQEMDLIAKLSHPYIVEYKDAWVEKGNWICIVTNYCEGGDMAKIIRKSRGALFTEEKLCKWLTQLLLAVDYLHSNRVLHRDVKLSNIFVTKDNDIRLGDFGFAKLLDGEGLASSAVGTPNYMCPELLADIPYGYKSDIWSLGCCMFEIAAHQAPFRAPDMTGLINKINRGSLSPLPIIYSSNLKQIIKSMLRKSPEHRPTTAELLRHQHLQPYLFRCRNPSSAFLPVKSPNSPKEKTKQSPGKCGSPRFIRERPLRLKEKSPVFHFDGSDKSLGLKEKGHVFHFDERDNIRPRNLSDNYDAFKAKLETNRVDPTSYSAKILVDGVDSKCWDAIEAAICNGGDESDPLLQEGSTNTANSSRFMANMHSDEQEKVSVEHVQQSEEGDREDDKIKDLEELSTPCGSGEADLNELDCISAKPRRMISSSGSSTEKTRSYDEESTSSTTRPAKSDIDAELRCHASVSENVGEFKGVSVDHIASERNRSSSLKDEIEKNANMVEDAKRQALDDRVSLLKALAALAGDGHKNDWENPTQERAEALESLLEVCARLLKQEKIDELAGVLKPFGDDAVSSRETAIWLTKSLMSVQKLAKGS</sequence>
<dbReference type="InterPro" id="IPR050660">
    <property type="entry name" value="NEK_Ser/Thr_kinase"/>
</dbReference>
<keyword evidence="3" id="KW-0808">Transferase</keyword>
<dbReference type="EnsemblPlants" id="Solyc03g059250.3.1">
    <property type="protein sequence ID" value="Solyc03g059250.3.1"/>
    <property type="gene ID" value="Solyc03g059250.3"/>
</dbReference>
<name>A0A3Q7FKN8_SOLLC</name>
<dbReference type="SMART" id="SM00220">
    <property type="entry name" value="S_TKc"/>
    <property type="match status" value="1"/>
</dbReference>
<evidence type="ECO:0000256" key="8">
    <source>
        <dbReference type="SAM" id="MobiDB-lite"/>
    </source>
</evidence>
<comment type="similarity">
    <text evidence="1">Belongs to the protein kinase superfamily. NEK Ser/Thr protein kinase family. NIMA subfamily.</text>
</comment>
<dbReference type="SMR" id="A0A3Q7FKN8"/>
<dbReference type="GO" id="GO:0055028">
    <property type="term" value="C:cortical microtubule"/>
    <property type="evidence" value="ECO:0000318"/>
    <property type="project" value="GO_Central"/>
</dbReference>
<keyword evidence="5" id="KW-0418">Kinase</keyword>
<keyword evidence="6 7" id="KW-0067">ATP-binding</keyword>
<dbReference type="Pfam" id="PF00069">
    <property type="entry name" value="Pkinase"/>
    <property type="match status" value="1"/>
</dbReference>
<gene>
    <name evidence="10" type="primary">LOC101257245</name>
</gene>
<evidence type="ECO:0000313" key="10">
    <source>
        <dbReference type="EnsemblPlants" id="Solyc03g059250.3.1"/>
    </source>
</evidence>
<dbReference type="Gramene" id="Solyc03g059250.3.1">
    <property type="protein sequence ID" value="Solyc03g059250.3.1"/>
    <property type="gene ID" value="Solyc03g059250.3"/>
</dbReference>